<accession>A0A6N2KUY0</accession>
<name>A0A6N2KUY0_SALVM</name>
<dbReference type="PANTHER" id="PTHR31762:SF10">
    <property type="entry name" value="FAS-BINDING FACTOR-LIKE PROTEIN"/>
    <property type="match status" value="1"/>
</dbReference>
<evidence type="ECO:0000256" key="1">
    <source>
        <dbReference type="SAM" id="MobiDB-lite"/>
    </source>
</evidence>
<feature type="region of interest" description="Disordered" evidence="1">
    <location>
        <begin position="1"/>
        <end position="21"/>
    </location>
</feature>
<proteinExistence type="predicted"/>
<reference evidence="2" key="1">
    <citation type="submission" date="2019-03" db="EMBL/GenBank/DDBJ databases">
        <authorList>
            <person name="Mank J."/>
            <person name="Almeida P."/>
        </authorList>
    </citation>
    <scope>NUCLEOTIDE SEQUENCE</scope>
    <source>
        <strain evidence="2">78183</strain>
    </source>
</reference>
<dbReference type="PANTHER" id="PTHR31762">
    <property type="entry name" value="FAS-BINDING FACTOR-LIKE PROTEIN"/>
    <property type="match status" value="1"/>
</dbReference>
<gene>
    <name evidence="2" type="ORF">SVIM_LOCUS138988</name>
</gene>
<protein>
    <recommendedName>
        <fullName evidence="3">Coiled-coil domain-containing protein SCD2</fullName>
    </recommendedName>
</protein>
<dbReference type="EMBL" id="CAADRP010000779">
    <property type="protein sequence ID" value="VFU32047.1"/>
    <property type="molecule type" value="Genomic_DNA"/>
</dbReference>
<dbReference type="InterPro" id="IPR040321">
    <property type="entry name" value="SCD2-like"/>
</dbReference>
<evidence type="ECO:0008006" key="3">
    <source>
        <dbReference type="Google" id="ProtNLM"/>
    </source>
</evidence>
<dbReference type="GO" id="GO:0000911">
    <property type="term" value="P:cytokinesis by cell plate formation"/>
    <property type="evidence" value="ECO:0007669"/>
    <property type="project" value="InterPro"/>
</dbReference>
<feature type="compositionally biased region" description="Basic and acidic residues" evidence="1">
    <location>
        <begin position="1"/>
        <end position="11"/>
    </location>
</feature>
<dbReference type="AlphaFoldDB" id="A0A6N2KUY0"/>
<organism evidence="2">
    <name type="scientific">Salix viminalis</name>
    <name type="common">Common osier</name>
    <name type="synonym">Basket willow</name>
    <dbReference type="NCBI Taxonomy" id="40686"/>
    <lineage>
        <taxon>Eukaryota</taxon>
        <taxon>Viridiplantae</taxon>
        <taxon>Streptophyta</taxon>
        <taxon>Embryophyta</taxon>
        <taxon>Tracheophyta</taxon>
        <taxon>Spermatophyta</taxon>
        <taxon>Magnoliopsida</taxon>
        <taxon>eudicotyledons</taxon>
        <taxon>Gunneridae</taxon>
        <taxon>Pentapetalae</taxon>
        <taxon>rosids</taxon>
        <taxon>fabids</taxon>
        <taxon>Malpighiales</taxon>
        <taxon>Salicaceae</taxon>
        <taxon>Saliceae</taxon>
        <taxon>Salix</taxon>
    </lineage>
</organism>
<evidence type="ECO:0000313" key="2">
    <source>
        <dbReference type="EMBL" id="VFU32047.1"/>
    </source>
</evidence>
<sequence>MMTQKREREVLQEGSDLSGDGNIESMLLVEKGLRELASLKVGEAVALAMAQQRRTNFIKSDEIKLAGDGNLEAFDLSQEESEDVRFKQAWLTYFWRRAKNHGLEPDIAEERLQFWINHSSRSSSSHDAVDVERGLMELRKLGVENQLWQASRRWLEVDSNSKASLESDF</sequence>